<dbReference type="GeneID" id="31001426"/>
<evidence type="ECO:0000256" key="1">
    <source>
        <dbReference type="ARBA" id="ARBA00004141"/>
    </source>
</evidence>
<evidence type="ECO:0000259" key="8">
    <source>
        <dbReference type="PROSITE" id="PS50850"/>
    </source>
</evidence>
<keyword evidence="5 7" id="KW-0472">Membrane</keyword>
<protein>
    <recommendedName>
        <fullName evidence="8">Major facilitator superfamily (MFS) profile domain-containing protein</fullName>
    </recommendedName>
</protein>
<keyword evidence="10" id="KW-1185">Reference proteome</keyword>
<feature type="transmembrane region" description="Helical" evidence="7">
    <location>
        <begin position="211"/>
        <end position="233"/>
    </location>
</feature>
<comment type="caution">
    <text evidence="9">The sequence shown here is derived from an EMBL/GenBank/DDBJ whole genome shotgun (WGS) entry which is preliminary data.</text>
</comment>
<dbReference type="GO" id="GO:0022857">
    <property type="term" value="F:transmembrane transporter activity"/>
    <property type="evidence" value="ECO:0007669"/>
    <property type="project" value="InterPro"/>
</dbReference>
<reference evidence="9 10" key="1">
    <citation type="submission" date="2015-06" db="EMBL/GenBank/DDBJ databases">
        <title>Talaromyces atroroseus IBT 11181 draft genome.</title>
        <authorList>
            <person name="Rasmussen K.B."/>
            <person name="Rasmussen S."/>
            <person name="Petersen B."/>
            <person name="Sicheritz-Ponten T."/>
            <person name="Mortensen U.H."/>
            <person name="Thrane U."/>
        </authorList>
    </citation>
    <scope>NUCLEOTIDE SEQUENCE [LARGE SCALE GENOMIC DNA]</scope>
    <source>
        <strain evidence="9 10">IBT 11181</strain>
    </source>
</reference>
<feature type="compositionally biased region" description="Polar residues" evidence="6">
    <location>
        <begin position="43"/>
        <end position="62"/>
    </location>
</feature>
<dbReference type="SUPFAM" id="SSF103473">
    <property type="entry name" value="MFS general substrate transporter"/>
    <property type="match status" value="1"/>
</dbReference>
<evidence type="ECO:0000256" key="2">
    <source>
        <dbReference type="ARBA" id="ARBA00008335"/>
    </source>
</evidence>
<evidence type="ECO:0000256" key="4">
    <source>
        <dbReference type="ARBA" id="ARBA00022989"/>
    </source>
</evidence>
<feature type="transmembrane region" description="Helical" evidence="7">
    <location>
        <begin position="117"/>
        <end position="134"/>
    </location>
</feature>
<dbReference type="PANTHER" id="PTHR23502:SF68">
    <property type="entry name" value="MULTIDRUG TRANSPORTER, PUTATIVE (AFU_ORTHOLOGUE AFUA_3G01120)-RELATED"/>
    <property type="match status" value="1"/>
</dbReference>
<evidence type="ECO:0000256" key="3">
    <source>
        <dbReference type="ARBA" id="ARBA00022692"/>
    </source>
</evidence>
<dbReference type="CDD" id="cd17323">
    <property type="entry name" value="MFS_Tpo1_MDR_like"/>
    <property type="match status" value="1"/>
</dbReference>
<dbReference type="InterPro" id="IPR020846">
    <property type="entry name" value="MFS_dom"/>
</dbReference>
<evidence type="ECO:0000256" key="6">
    <source>
        <dbReference type="SAM" id="MobiDB-lite"/>
    </source>
</evidence>
<evidence type="ECO:0000313" key="10">
    <source>
        <dbReference type="Proteomes" id="UP000214365"/>
    </source>
</evidence>
<dbReference type="Pfam" id="PF07690">
    <property type="entry name" value="MFS_1"/>
    <property type="match status" value="1"/>
</dbReference>
<feature type="transmembrane region" description="Helical" evidence="7">
    <location>
        <begin position="245"/>
        <end position="266"/>
    </location>
</feature>
<feature type="region of interest" description="Disordered" evidence="6">
    <location>
        <begin position="43"/>
        <end position="71"/>
    </location>
</feature>
<comment type="subcellular location">
    <subcellularLocation>
        <location evidence="1">Membrane</location>
        <topology evidence="1">Multi-pass membrane protein</topology>
    </subcellularLocation>
</comment>
<sequence length="556" mass="60539">MSGSVLYYFVANPLIRLSDGDTFLNKKLGSCSFWRYSRRTCRRSGTPTEKSETTNVAGSSTISEDDHERNTKDVEKAQIVEATSDSANVEEQDPNIVWWDSEDDPANPMNWSLLKKWTNIGLISAITFIVPLASSMFAPGVTLVSTEFNETNELLQGLVVSIYVLGLAMGPLLQAPLCEVYGRWIVYVSCNVLYVIFTIACAVSTNMSMLIVFRFLAGCAGAAPMAIGGGTIADMFPPSQRGHALSMYTLGPVAGPAIGPIAGGFLAETEGWRWIFWVLTIASGAIAVAIVLFSRETHAPTLLNRKVKKLQKETGNMMLRSKLDTGIPSSEILKRAIVRPTKLLLLSPICVLLSVATAVVYGNLYLMLTTFPMVFETTYGFSTGISGLAYIGIGLGNIIGLLTFTFTSDKYLQRKAAKGLQLQPEDRLSLMIISGPVIVAGMFWYGWSAQAADQWMVPIVGSAFVGAGNMLFFMPMMGYLVDAYTIYAASALAANTVLRSIGGGLLPLAGQSMFNALGYGWGNSLLAFIVLAFTPVTYIIYRYGQYIRTRWTIKLD</sequence>
<dbReference type="Gene3D" id="1.20.1250.20">
    <property type="entry name" value="MFS general substrate transporter like domains"/>
    <property type="match status" value="1"/>
</dbReference>
<proteinExistence type="inferred from homology"/>
<dbReference type="Proteomes" id="UP000214365">
    <property type="component" value="Unassembled WGS sequence"/>
</dbReference>
<feature type="transmembrane region" description="Helical" evidence="7">
    <location>
        <begin position="154"/>
        <end position="173"/>
    </location>
</feature>
<dbReference type="RefSeq" id="XP_020122721.1">
    <property type="nucleotide sequence ID" value="XM_020261361.1"/>
</dbReference>
<feature type="transmembrane region" description="Helical" evidence="7">
    <location>
        <begin position="185"/>
        <end position="205"/>
    </location>
</feature>
<accession>A0A1Q5Q9L1</accession>
<keyword evidence="3 7" id="KW-0812">Transmembrane</keyword>
<dbReference type="InterPro" id="IPR011701">
    <property type="entry name" value="MFS"/>
</dbReference>
<feature type="transmembrane region" description="Helical" evidence="7">
    <location>
        <begin position="455"/>
        <end position="474"/>
    </location>
</feature>
<feature type="transmembrane region" description="Helical" evidence="7">
    <location>
        <begin position="521"/>
        <end position="541"/>
    </location>
</feature>
<dbReference type="PROSITE" id="PS50850">
    <property type="entry name" value="MFS"/>
    <property type="match status" value="1"/>
</dbReference>
<feature type="transmembrane region" description="Helical" evidence="7">
    <location>
        <begin position="343"/>
        <end position="368"/>
    </location>
</feature>
<evidence type="ECO:0000256" key="7">
    <source>
        <dbReference type="SAM" id="Phobius"/>
    </source>
</evidence>
<name>A0A1Q5Q9L1_TALAT</name>
<feature type="transmembrane region" description="Helical" evidence="7">
    <location>
        <begin position="486"/>
        <end position="509"/>
    </location>
</feature>
<dbReference type="STRING" id="1441469.A0A1Q5Q9L1"/>
<gene>
    <name evidence="9" type="ORF">UA08_01671</name>
</gene>
<evidence type="ECO:0000256" key="5">
    <source>
        <dbReference type="ARBA" id="ARBA00023136"/>
    </source>
</evidence>
<dbReference type="GO" id="GO:0016020">
    <property type="term" value="C:membrane"/>
    <property type="evidence" value="ECO:0007669"/>
    <property type="project" value="UniProtKB-SubCell"/>
</dbReference>
<dbReference type="FunFam" id="1.20.1250.20:FF:000011">
    <property type="entry name" value="MFS multidrug transporter, putative"/>
    <property type="match status" value="1"/>
</dbReference>
<organism evidence="9 10">
    <name type="scientific">Talaromyces atroroseus</name>
    <dbReference type="NCBI Taxonomy" id="1441469"/>
    <lineage>
        <taxon>Eukaryota</taxon>
        <taxon>Fungi</taxon>
        <taxon>Dikarya</taxon>
        <taxon>Ascomycota</taxon>
        <taxon>Pezizomycotina</taxon>
        <taxon>Eurotiomycetes</taxon>
        <taxon>Eurotiomycetidae</taxon>
        <taxon>Eurotiales</taxon>
        <taxon>Trichocomaceae</taxon>
        <taxon>Talaromyces</taxon>
        <taxon>Talaromyces sect. Trachyspermi</taxon>
    </lineage>
</organism>
<evidence type="ECO:0000313" key="9">
    <source>
        <dbReference type="EMBL" id="OKL62600.1"/>
    </source>
</evidence>
<feature type="transmembrane region" description="Helical" evidence="7">
    <location>
        <begin position="272"/>
        <end position="293"/>
    </location>
</feature>
<dbReference type="OrthoDB" id="5296287at2759"/>
<keyword evidence="4 7" id="KW-1133">Transmembrane helix</keyword>
<comment type="similarity">
    <text evidence="2">Belongs to the major facilitator superfamily.</text>
</comment>
<dbReference type="EMBL" id="LFMY01000002">
    <property type="protein sequence ID" value="OKL62600.1"/>
    <property type="molecule type" value="Genomic_DNA"/>
</dbReference>
<dbReference type="PANTHER" id="PTHR23502">
    <property type="entry name" value="MAJOR FACILITATOR SUPERFAMILY"/>
    <property type="match status" value="1"/>
</dbReference>
<feature type="transmembrane region" description="Helical" evidence="7">
    <location>
        <begin position="428"/>
        <end position="449"/>
    </location>
</feature>
<dbReference type="AlphaFoldDB" id="A0A1Q5Q9L1"/>
<feature type="domain" description="Major facilitator superfamily (MFS) profile" evidence="8">
    <location>
        <begin position="119"/>
        <end position="550"/>
    </location>
</feature>
<feature type="transmembrane region" description="Helical" evidence="7">
    <location>
        <begin position="388"/>
        <end position="407"/>
    </location>
</feature>
<dbReference type="InterPro" id="IPR036259">
    <property type="entry name" value="MFS_trans_sf"/>
</dbReference>